<comment type="caution">
    <text evidence="1">The sequence shown here is derived from an EMBL/GenBank/DDBJ whole genome shotgun (WGS) entry which is preliminary data.</text>
</comment>
<dbReference type="InterPro" id="IPR007493">
    <property type="entry name" value="DUF538"/>
</dbReference>
<accession>A0A7J7MP44</accession>
<evidence type="ECO:0008006" key="3">
    <source>
        <dbReference type="Google" id="ProtNLM"/>
    </source>
</evidence>
<proteinExistence type="predicted"/>
<sequence>MSLVTEEIKAKANIFHGEELCREKTKELFMAVGLPLGIIPLDEIEECGHVPENNFIWFRRKKLKRYKFERLGKWVSYAAEVTGYAEEKKIKKLTGIKSKEIAVWITVSEVSVNDPAQKVTFTTPAGLFRSYPISVFEGDQNFKEMK</sequence>
<dbReference type="Gene3D" id="2.30.240.10">
    <property type="entry name" value="At5g01610-like"/>
    <property type="match status" value="1"/>
</dbReference>
<organism evidence="1 2">
    <name type="scientific">Kingdonia uniflora</name>
    <dbReference type="NCBI Taxonomy" id="39325"/>
    <lineage>
        <taxon>Eukaryota</taxon>
        <taxon>Viridiplantae</taxon>
        <taxon>Streptophyta</taxon>
        <taxon>Embryophyta</taxon>
        <taxon>Tracheophyta</taxon>
        <taxon>Spermatophyta</taxon>
        <taxon>Magnoliopsida</taxon>
        <taxon>Ranunculales</taxon>
        <taxon>Circaeasteraceae</taxon>
        <taxon>Kingdonia</taxon>
    </lineage>
</organism>
<dbReference type="SUPFAM" id="SSF141562">
    <property type="entry name" value="At5g01610-like"/>
    <property type="match status" value="1"/>
</dbReference>
<protein>
    <recommendedName>
        <fullName evidence="3">DUF538 domain-containing protein</fullName>
    </recommendedName>
</protein>
<dbReference type="Pfam" id="PF04398">
    <property type="entry name" value="DUF538"/>
    <property type="match status" value="1"/>
</dbReference>
<dbReference type="EMBL" id="JACGCM010001313">
    <property type="protein sequence ID" value="KAF6156604.1"/>
    <property type="molecule type" value="Genomic_DNA"/>
</dbReference>
<dbReference type="OrthoDB" id="1878965at2759"/>
<dbReference type="Proteomes" id="UP000541444">
    <property type="component" value="Unassembled WGS sequence"/>
</dbReference>
<dbReference type="AlphaFoldDB" id="A0A7J7MP44"/>
<gene>
    <name evidence="1" type="ORF">GIB67_014583</name>
</gene>
<name>A0A7J7MP44_9MAGN</name>
<dbReference type="PANTHER" id="PTHR31676:SF10">
    <property type="entry name" value="EXPRESSED PROTEIN"/>
    <property type="match status" value="1"/>
</dbReference>
<dbReference type="InterPro" id="IPR036758">
    <property type="entry name" value="At5g01610-like"/>
</dbReference>
<evidence type="ECO:0000313" key="1">
    <source>
        <dbReference type="EMBL" id="KAF6156604.1"/>
    </source>
</evidence>
<evidence type="ECO:0000313" key="2">
    <source>
        <dbReference type="Proteomes" id="UP000541444"/>
    </source>
</evidence>
<keyword evidence="2" id="KW-1185">Reference proteome</keyword>
<reference evidence="1 2" key="1">
    <citation type="journal article" date="2020" name="IScience">
        <title>Genome Sequencing of the Endangered Kingdonia uniflora (Circaeasteraceae, Ranunculales) Reveals Potential Mechanisms of Evolutionary Specialization.</title>
        <authorList>
            <person name="Sun Y."/>
            <person name="Deng T."/>
            <person name="Zhang A."/>
            <person name="Moore M.J."/>
            <person name="Landis J.B."/>
            <person name="Lin N."/>
            <person name="Zhang H."/>
            <person name="Zhang X."/>
            <person name="Huang J."/>
            <person name="Zhang X."/>
            <person name="Sun H."/>
            <person name="Wang H."/>
        </authorList>
    </citation>
    <scope>NUCLEOTIDE SEQUENCE [LARGE SCALE GENOMIC DNA]</scope>
    <source>
        <strain evidence="1">TB1705</strain>
        <tissue evidence="1">Leaf</tissue>
    </source>
</reference>
<dbReference type="PANTHER" id="PTHR31676">
    <property type="entry name" value="T31J12.3 PROTEIN-RELATED"/>
    <property type="match status" value="1"/>
</dbReference>